<feature type="region of interest" description="Disordered" evidence="1">
    <location>
        <begin position="251"/>
        <end position="270"/>
    </location>
</feature>
<sequence>MTASPMPRPSRQIDATRIGRAVALLAGVSVGALMTAQGGRAWAQDAARSFVQRGSDGREGVDCALFIGCLGKRRPANDGDKGPDLQVTQGDTLSNVQGVAVEAKSIGGAGGRMPKALTSDNEAGNGGNGGAVTLNETGAVSGGVDRQIGLALINVASQGGKGGEGGNASIARGGAGGSARLILQAPVSAFGDRTSGVSVQSKGGKAGDGATSASKRLVQTGGQGGLAELDVTPSGSIVTRGVSAPGAVVESLGGDGGMRNTRGGSDLPGDAGAGGEAVLVNRGSIVTEGATSVGVLVQSVGGAGGGDTTGINGSAGGKGGAGGAVTVDQSGTLATLGAYSSALIAQSVGGPGGDGGRAPFGSGGDGGAAGAGGAVKVTQSGTISTWGTGSMGILAQSVGGGNALDAFQASAPQTGRGGGSGGKAGILPFTSGGTGGMGGLGGAVTVLQQNGMIETAGTDAYGILAQSIGGGGGVGGAAIKPGAFFSYALGGGGGAGGHAGKVLVQTTGGSITTSGDGASAILAESIGGGGGAGGVATATTASPAFAVALSVGGSGGGGGKGGEARIESSASVSTSGRAAVGLDALSIGGGGGVGGSARSTAIATPLVLPNGKTLPSIAVSASVGGSGGLGGEGGLAKVINDGSVVTYGGASIGVQALSIGGGGGLAGDAFAYALAVAPPGEVALSFSTTLGGTGGGGGKGGRAEITNNGFVSTSGDEAVGLQAESIGGGGGNAGKSDATSNSLSLHQNIAAAQAIGGKGGSGGDGGTIGVDNLGTVVTGGSFAHAILAQSIGGGGGNGGSATGLAMPGLSFDKTLNDLVGKLPVADTLSVTRTIGGEGGGGGKGQAVTVTNAGALRTGGSDAIGIFAQSIGGGGGTGGDVQGAAQGKLKVNLTLGGKGGSGNTGGGVTITNAATGGIETWGDGAHGIVAQSIGGGGGQGGSVAARKASTPDAVGAIWTQIKQAIGVEAYQDWAKDKKNKDTKEALDQFLKDIKETDKYKSLAAKIKNSDFAKMLQSYSKSASDYLAAQKKGSVKLPDVSATLSLGGDGGSGGKGGAVTVTNDGAITTLGAVAHGVFAQSVGGGGGQGGMAFAAATNANNYRAVLGGTGGDGNEGGTVSIVNRGAVATADDMSYGLYGQSVGGGGGSGVGATTTGSSKEGSLVVTLNVGGNGGKGGKGGDVSVENTGAVVTAGSEAHGIVAQSVGGGGGSFLLPVAKEAGKTDASAQTGKAQAEKTQSDSDAKELASALLAAIGIETIPEQPSSEGAPKRSGSLTLGGSGEAAGDGGAVTVTQGGAITTSGFGALGILAQSVGGGGGMAAAAASASGDAYTFGIGGSGGATGNGGAVGVTLSAGARVTTTGDAATALLLQSIGGGGGYAGAHQVMGYAVPFLLEEGSKGSGGALSVTLKEGAAIRTSGERAHGILAQSLGGGGGLVVDLSNPILASGALVQASDPPKSRATSTGSGGSITIESAGSIVASGKDANAIFAQSGVQGGDGRLDPTRAGGTIAITVKDIVSGGSGTGAAIRLEGGDYSNRILIDERAVVSAASGRAIVGTINPVNIKNRGVLIGDIVLTTLPGTMSTLTNGADGYGAAILRTRQGGVIDLGGSGNGSMTNNATLDIGGVGTVARTDVKGDFEQRSSGQLLVDVAPLAPAGALRADLLAVSRSVWLDGTVRPNVIGGLLPGQYTFLTAGSIENANAATSSTTIQSDSVPVSWEILRSGNSLALSPTARFTAPVGMTLTGDQKSTAEALQTLWNNGSIGEAGLFARFLSVESKKSYAAALDDLNQESNQYVLTGRTLDTRAGLKRAMSCPAFEGSGTLLREGECVWGRVTAARTSLFSSPGEGGYRQNALSYQGGLQTEFAPDWFFGLSGAYTRAYQNDSDRISGTTSDAADVSMALKHQVGPWLFAASANVGYAWQNNLRSVSIGDGMWSARSKSEVLTAGGRLRASYQFLFDGWYIKPYADLDLLYTHSPAYSETGAPEVNLDIRAMSKTLVAFSPNVEIGGRFDFDNGRWLRPYGILGVTLLSDDHFTGLASFQGSGGLGVFATASRIPDTIGEAGLGFQIGLGGGIELTGEYQAHVGDRFLSHTGTARLSARF</sequence>
<dbReference type="EMBL" id="BPQV01000002">
    <property type="protein sequence ID" value="GJE25788.1"/>
    <property type="molecule type" value="Genomic_DNA"/>
</dbReference>
<dbReference type="InterPro" id="IPR036709">
    <property type="entry name" value="Autotransporte_beta_dom_sf"/>
</dbReference>
<name>A0ABQ4T2E0_METOR</name>
<dbReference type="PROSITE" id="PS51208">
    <property type="entry name" value="AUTOTRANSPORTER"/>
    <property type="match status" value="1"/>
</dbReference>
<protein>
    <recommendedName>
        <fullName evidence="2">Autotransporter domain-containing protein</fullName>
    </recommendedName>
</protein>
<reference evidence="3" key="1">
    <citation type="journal article" date="2021" name="Front. Microbiol.">
        <title>Comprehensive Comparative Genomics and Phenotyping of Methylobacterium Species.</title>
        <authorList>
            <person name="Alessa O."/>
            <person name="Ogura Y."/>
            <person name="Fujitani Y."/>
            <person name="Takami H."/>
            <person name="Hayashi T."/>
            <person name="Sahin N."/>
            <person name="Tani A."/>
        </authorList>
    </citation>
    <scope>NUCLEOTIDE SEQUENCE</scope>
    <source>
        <strain evidence="3">NBRC 15689</strain>
    </source>
</reference>
<feature type="compositionally biased region" description="Gly residues" evidence="1">
    <location>
        <begin position="1274"/>
        <end position="1286"/>
    </location>
</feature>
<proteinExistence type="predicted"/>
<evidence type="ECO:0000313" key="4">
    <source>
        <dbReference type="Proteomes" id="UP001055156"/>
    </source>
</evidence>
<dbReference type="InterPro" id="IPR005546">
    <property type="entry name" value="Autotransporte_beta"/>
</dbReference>
<dbReference type="Proteomes" id="UP001055156">
    <property type="component" value="Unassembled WGS sequence"/>
</dbReference>
<evidence type="ECO:0000313" key="3">
    <source>
        <dbReference type="EMBL" id="GJE25788.1"/>
    </source>
</evidence>
<dbReference type="SMART" id="SM00869">
    <property type="entry name" value="Autotransporter"/>
    <property type="match status" value="1"/>
</dbReference>
<reference evidence="3" key="2">
    <citation type="submission" date="2021-08" db="EMBL/GenBank/DDBJ databases">
        <authorList>
            <person name="Tani A."/>
            <person name="Ola A."/>
            <person name="Ogura Y."/>
            <person name="Katsura K."/>
            <person name="Hayashi T."/>
        </authorList>
    </citation>
    <scope>NUCLEOTIDE SEQUENCE</scope>
    <source>
        <strain evidence="3">NBRC 15689</strain>
    </source>
</reference>
<accession>A0ABQ4T2E0</accession>
<keyword evidence="4" id="KW-1185">Reference proteome</keyword>
<feature type="domain" description="Autotransporter" evidence="2">
    <location>
        <begin position="1822"/>
        <end position="2101"/>
    </location>
</feature>
<dbReference type="SUPFAM" id="SSF103515">
    <property type="entry name" value="Autotransporter"/>
    <property type="match status" value="1"/>
</dbReference>
<evidence type="ECO:0000256" key="1">
    <source>
        <dbReference type="SAM" id="MobiDB-lite"/>
    </source>
</evidence>
<evidence type="ECO:0000259" key="2">
    <source>
        <dbReference type="PROSITE" id="PS51208"/>
    </source>
</evidence>
<comment type="caution">
    <text evidence="3">The sequence shown here is derived from an EMBL/GenBank/DDBJ whole genome shotgun (WGS) entry which is preliminary data.</text>
</comment>
<feature type="region of interest" description="Disordered" evidence="1">
    <location>
        <begin position="1256"/>
        <end position="1286"/>
    </location>
</feature>
<dbReference type="RefSeq" id="WP_238309760.1">
    <property type="nucleotide sequence ID" value="NZ_BPQV01000002.1"/>
</dbReference>
<organism evidence="3 4">
    <name type="scientific">Methylobacterium organophilum</name>
    <dbReference type="NCBI Taxonomy" id="410"/>
    <lineage>
        <taxon>Bacteria</taxon>
        <taxon>Pseudomonadati</taxon>
        <taxon>Pseudomonadota</taxon>
        <taxon>Alphaproteobacteria</taxon>
        <taxon>Hyphomicrobiales</taxon>
        <taxon>Methylobacteriaceae</taxon>
        <taxon>Methylobacterium</taxon>
    </lineage>
</organism>
<gene>
    <name evidence="3" type="ORF">LKMONMHP_0628</name>
</gene>